<evidence type="ECO:0000313" key="12">
    <source>
        <dbReference type="Proteomes" id="UP000199518"/>
    </source>
</evidence>
<dbReference type="SUPFAM" id="SSF90123">
    <property type="entry name" value="ABC transporter transmembrane region"/>
    <property type="match status" value="1"/>
</dbReference>
<dbReference type="PANTHER" id="PTHR43394:SF1">
    <property type="entry name" value="ATP-BINDING CASSETTE SUB-FAMILY B MEMBER 10, MITOCHONDRIAL"/>
    <property type="match status" value="1"/>
</dbReference>
<dbReference type="PROSITE" id="PS50893">
    <property type="entry name" value="ABC_TRANSPORTER_2"/>
    <property type="match status" value="1"/>
</dbReference>
<dbReference type="EMBL" id="FOQD01000030">
    <property type="protein sequence ID" value="SFJ70313.1"/>
    <property type="molecule type" value="Genomic_DNA"/>
</dbReference>
<dbReference type="PROSITE" id="PS50929">
    <property type="entry name" value="ABC_TM1F"/>
    <property type="match status" value="1"/>
</dbReference>
<evidence type="ECO:0000256" key="2">
    <source>
        <dbReference type="ARBA" id="ARBA00022448"/>
    </source>
</evidence>
<dbReference type="FunFam" id="3.40.50.300:FF:000287">
    <property type="entry name" value="Multidrug ABC transporter ATP-binding protein"/>
    <property type="match status" value="1"/>
</dbReference>
<dbReference type="STRING" id="1576369.SAMN05421753_13030"/>
<dbReference type="InterPro" id="IPR036640">
    <property type="entry name" value="ABC1_TM_sf"/>
</dbReference>
<dbReference type="GO" id="GO:0005886">
    <property type="term" value="C:plasma membrane"/>
    <property type="evidence" value="ECO:0007669"/>
    <property type="project" value="UniProtKB-SubCell"/>
</dbReference>
<reference evidence="12" key="1">
    <citation type="submission" date="2016-10" db="EMBL/GenBank/DDBJ databases">
        <authorList>
            <person name="Varghese N."/>
            <person name="Submissions S."/>
        </authorList>
    </citation>
    <scope>NUCLEOTIDE SEQUENCE [LARGE SCALE GENOMIC DNA]</scope>
    <source>
        <strain evidence="12">DSM 26348</strain>
    </source>
</reference>
<accession>A0A1I3TII3</accession>
<feature type="domain" description="ABC transmembrane type-1" evidence="10">
    <location>
        <begin position="46"/>
        <end position="329"/>
    </location>
</feature>
<dbReference type="InterPro" id="IPR017871">
    <property type="entry name" value="ABC_transporter-like_CS"/>
</dbReference>
<keyword evidence="3 8" id="KW-0812">Transmembrane</keyword>
<evidence type="ECO:0000259" key="10">
    <source>
        <dbReference type="PROSITE" id="PS50929"/>
    </source>
</evidence>
<dbReference type="SMART" id="SM00382">
    <property type="entry name" value="AAA"/>
    <property type="match status" value="1"/>
</dbReference>
<dbReference type="Gene3D" id="1.20.1560.10">
    <property type="entry name" value="ABC transporter type 1, transmembrane domain"/>
    <property type="match status" value="1"/>
</dbReference>
<dbReference type="PANTHER" id="PTHR43394">
    <property type="entry name" value="ATP-DEPENDENT PERMEASE MDL1, MITOCHONDRIAL"/>
    <property type="match status" value="1"/>
</dbReference>
<dbReference type="GO" id="GO:0016887">
    <property type="term" value="F:ATP hydrolysis activity"/>
    <property type="evidence" value="ECO:0007669"/>
    <property type="project" value="InterPro"/>
</dbReference>
<dbReference type="CDD" id="cd03254">
    <property type="entry name" value="ABCC_Glucan_exporter_like"/>
    <property type="match status" value="1"/>
</dbReference>
<protein>
    <submittedName>
        <fullName evidence="11">ATP-binding cassette, subfamily B</fullName>
    </submittedName>
</protein>
<keyword evidence="4" id="KW-0547">Nucleotide-binding</keyword>
<keyword evidence="12" id="KW-1185">Reference proteome</keyword>
<evidence type="ECO:0000313" key="11">
    <source>
        <dbReference type="EMBL" id="SFJ70313.1"/>
    </source>
</evidence>
<dbReference type="SUPFAM" id="SSF52540">
    <property type="entry name" value="P-loop containing nucleoside triphosphate hydrolases"/>
    <property type="match status" value="1"/>
</dbReference>
<keyword evidence="2" id="KW-0813">Transport</keyword>
<gene>
    <name evidence="11" type="ORF">SAMN05421753_13030</name>
</gene>
<feature type="transmembrane region" description="Helical" evidence="8">
    <location>
        <begin position="81"/>
        <end position="99"/>
    </location>
</feature>
<dbReference type="Pfam" id="PF00005">
    <property type="entry name" value="ABC_tran"/>
    <property type="match status" value="1"/>
</dbReference>
<evidence type="ECO:0000256" key="5">
    <source>
        <dbReference type="ARBA" id="ARBA00022840"/>
    </source>
</evidence>
<evidence type="ECO:0000256" key="6">
    <source>
        <dbReference type="ARBA" id="ARBA00022989"/>
    </source>
</evidence>
<evidence type="ECO:0000259" key="9">
    <source>
        <dbReference type="PROSITE" id="PS50893"/>
    </source>
</evidence>
<keyword evidence="7 8" id="KW-0472">Membrane</keyword>
<dbReference type="InterPro" id="IPR011527">
    <property type="entry name" value="ABC1_TM_dom"/>
</dbReference>
<dbReference type="Gene3D" id="3.40.50.300">
    <property type="entry name" value="P-loop containing nucleotide triphosphate hydrolases"/>
    <property type="match status" value="1"/>
</dbReference>
<dbReference type="GO" id="GO:0015421">
    <property type="term" value="F:ABC-type oligopeptide transporter activity"/>
    <property type="evidence" value="ECO:0007669"/>
    <property type="project" value="TreeGrafter"/>
</dbReference>
<dbReference type="CDD" id="cd07346">
    <property type="entry name" value="ABC_6TM_exporters"/>
    <property type="match status" value="1"/>
</dbReference>
<evidence type="ECO:0000256" key="1">
    <source>
        <dbReference type="ARBA" id="ARBA00004651"/>
    </source>
</evidence>
<dbReference type="GO" id="GO:0005524">
    <property type="term" value="F:ATP binding"/>
    <property type="evidence" value="ECO:0007669"/>
    <property type="project" value="UniProtKB-KW"/>
</dbReference>
<dbReference type="AlphaFoldDB" id="A0A1I3TII3"/>
<evidence type="ECO:0000256" key="8">
    <source>
        <dbReference type="SAM" id="Phobius"/>
    </source>
</evidence>
<feature type="transmembrane region" description="Helical" evidence="8">
    <location>
        <begin position="303"/>
        <end position="321"/>
    </location>
</feature>
<sequence length="602" mass="67339">MNQVQTLSRSLTKHVERLEDRQRPLDFRLIGRILTFTRPYAVQRNLLLVTVLLRSIQLPALTWAVAAVINGPIARKDVNGVMWGAAGFAVLSLSTQFVMHYRQLLALQLGESVVCDLRQALFAHLQSLRMRWFHQTRVGRVISRMTSDIEDVRIGVQEVLFVTLVQVGQMLIASCAMLWYDWMLFLMVLGLAPVLWLINHHFHRRLSSDLRNLRESFSRITATLAESVVGIRVTQAFVRQDENARIFGDLAEDHSSYNTAVLRTQGLFLPLLDLNSQVFIVLLLIVGGYRVLQPDSPMAVGDLVGFFFMANLFFSPILIIGNQYNQAMTAMAGAERLFSLLDTPPEWSDPKDAIVLERMTGQVEFRHVTFGYDAARPVLHDVSFSAAPGQTIALVGHTGSGKSSIINLVAKFYLPQQGEILVDGHDLLKVNSDSLHHQMGIVLQQNFLFYGTVRDNIRFGKPSATDAEIVEVLDRLGCGDLLNNLPDGLETQVGERGGTLSSGQRQLICFARALIANPRILILDEATSSIDSATEARLQKALNVLLTGRTSFVVAHRLSTIRHADQVLVLDHGRIVERGRHDELLELDGVYARLHKRFVQQG</sequence>
<dbReference type="InterPro" id="IPR003593">
    <property type="entry name" value="AAA+_ATPase"/>
</dbReference>
<dbReference type="InterPro" id="IPR039421">
    <property type="entry name" value="Type_1_exporter"/>
</dbReference>
<dbReference type="Pfam" id="PF00664">
    <property type="entry name" value="ABC_membrane"/>
    <property type="match status" value="1"/>
</dbReference>
<dbReference type="OrthoDB" id="9762778at2"/>
<dbReference type="InterPro" id="IPR003439">
    <property type="entry name" value="ABC_transporter-like_ATP-bd"/>
</dbReference>
<name>A0A1I3TII3_9PLAN</name>
<proteinExistence type="predicted"/>
<feature type="domain" description="ABC transporter" evidence="9">
    <location>
        <begin position="363"/>
        <end position="597"/>
    </location>
</feature>
<dbReference type="Proteomes" id="UP000199518">
    <property type="component" value="Unassembled WGS sequence"/>
</dbReference>
<dbReference type="PROSITE" id="PS00211">
    <property type="entry name" value="ABC_TRANSPORTER_1"/>
    <property type="match status" value="1"/>
</dbReference>
<dbReference type="InterPro" id="IPR027417">
    <property type="entry name" value="P-loop_NTPase"/>
</dbReference>
<dbReference type="RefSeq" id="WP_092057252.1">
    <property type="nucleotide sequence ID" value="NZ_FOQD01000030.1"/>
</dbReference>
<comment type="subcellular location">
    <subcellularLocation>
        <location evidence="1">Cell membrane</location>
        <topology evidence="1">Multi-pass membrane protein</topology>
    </subcellularLocation>
</comment>
<feature type="transmembrane region" description="Helical" evidence="8">
    <location>
        <begin position="179"/>
        <end position="198"/>
    </location>
</feature>
<evidence type="ECO:0000256" key="7">
    <source>
        <dbReference type="ARBA" id="ARBA00023136"/>
    </source>
</evidence>
<evidence type="ECO:0000256" key="3">
    <source>
        <dbReference type="ARBA" id="ARBA00022692"/>
    </source>
</evidence>
<keyword evidence="5 11" id="KW-0067">ATP-binding</keyword>
<feature type="transmembrane region" description="Helical" evidence="8">
    <location>
        <begin position="267"/>
        <end position="291"/>
    </location>
</feature>
<evidence type="ECO:0000256" key="4">
    <source>
        <dbReference type="ARBA" id="ARBA00022741"/>
    </source>
</evidence>
<organism evidence="11 12">
    <name type="scientific">Planctomicrobium piriforme</name>
    <dbReference type="NCBI Taxonomy" id="1576369"/>
    <lineage>
        <taxon>Bacteria</taxon>
        <taxon>Pseudomonadati</taxon>
        <taxon>Planctomycetota</taxon>
        <taxon>Planctomycetia</taxon>
        <taxon>Planctomycetales</taxon>
        <taxon>Planctomycetaceae</taxon>
        <taxon>Planctomicrobium</taxon>
    </lineage>
</organism>
<keyword evidence="6 8" id="KW-1133">Transmembrane helix</keyword>